<keyword evidence="5 8" id="KW-0328">Glycosyltransferase</keyword>
<evidence type="ECO:0000259" key="9">
    <source>
        <dbReference type="Pfam" id="PF00534"/>
    </source>
</evidence>
<dbReference type="Gene3D" id="3.40.50.2000">
    <property type="entry name" value="Glycogen Phosphorylase B"/>
    <property type="match status" value="2"/>
</dbReference>
<dbReference type="InterPro" id="IPR013534">
    <property type="entry name" value="Starch_synth_cat_dom"/>
</dbReference>
<feature type="domain" description="Starch synthase catalytic" evidence="10">
    <location>
        <begin position="2"/>
        <end position="240"/>
    </location>
</feature>
<dbReference type="Pfam" id="PF00534">
    <property type="entry name" value="Glycos_transf_1"/>
    <property type="match status" value="1"/>
</dbReference>
<organism evidence="11">
    <name type="scientific">Acidobacterium capsulatum</name>
    <dbReference type="NCBI Taxonomy" id="33075"/>
    <lineage>
        <taxon>Bacteria</taxon>
        <taxon>Pseudomonadati</taxon>
        <taxon>Acidobacteriota</taxon>
        <taxon>Terriglobia</taxon>
        <taxon>Terriglobales</taxon>
        <taxon>Acidobacteriaceae</taxon>
        <taxon>Acidobacterium</taxon>
    </lineage>
</organism>
<evidence type="ECO:0000256" key="4">
    <source>
        <dbReference type="ARBA" id="ARBA00010281"/>
    </source>
</evidence>
<dbReference type="InterPro" id="IPR011835">
    <property type="entry name" value="GS/SS"/>
</dbReference>
<feature type="binding site" evidence="8">
    <location>
        <position position="15"/>
    </location>
    <ligand>
        <name>ADP-alpha-D-glucose</name>
        <dbReference type="ChEBI" id="CHEBI:57498"/>
    </ligand>
</feature>
<reference evidence="11" key="1">
    <citation type="journal article" date="2020" name="mSystems">
        <title>Genome- and Community-Level Interaction Insights into Carbon Utilization and Element Cycling Functions of Hydrothermarchaeota in Hydrothermal Sediment.</title>
        <authorList>
            <person name="Zhou Z."/>
            <person name="Liu Y."/>
            <person name="Xu W."/>
            <person name="Pan J."/>
            <person name="Luo Z.H."/>
            <person name="Li M."/>
        </authorList>
    </citation>
    <scope>NUCLEOTIDE SEQUENCE [LARGE SCALE GENOMIC DNA]</scope>
    <source>
        <strain evidence="11">SpSt-855</strain>
    </source>
</reference>
<dbReference type="UniPathway" id="UPA00164"/>
<dbReference type="CDD" id="cd03791">
    <property type="entry name" value="GT5_Glycogen_synthase_DULL1-like"/>
    <property type="match status" value="1"/>
</dbReference>
<dbReference type="NCBIfam" id="NF001899">
    <property type="entry name" value="PRK00654.1-2"/>
    <property type="match status" value="1"/>
</dbReference>
<comment type="similarity">
    <text evidence="4 8">Belongs to the glycosyltransferase 1 family. Bacterial/plant glycogen synthase subfamily.</text>
</comment>
<evidence type="ECO:0000256" key="7">
    <source>
        <dbReference type="ARBA" id="ARBA00023056"/>
    </source>
</evidence>
<evidence type="ECO:0000256" key="3">
    <source>
        <dbReference type="ARBA" id="ARBA00004964"/>
    </source>
</evidence>
<dbReference type="EMBL" id="DTKL01000052">
    <property type="protein sequence ID" value="HGY94648.1"/>
    <property type="molecule type" value="Genomic_DNA"/>
</dbReference>
<comment type="caution">
    <text evidence="11">The sequence shown here is derived from an EMBL/GenBank/DDBJ whole genome shotgun (WGS) entry which is preliminary data.</text>
</comment>
<dbReference type="GO" id="GO:0005829">
    <property type="term" value="C:cytosol"/>
    <property type="evidence" value="ECO:0007669"/>
    <property type="project" value="TreeGrafter"/>
</dbReference>
<evidence type="ECO:0000313" key="11">
    <source>
        <dbReference type="EMBL" id="HGY94648.1"/>
    </source>
</evidence>
<comment type="catalytic activity">
    <reaction evidence="1 8">
        <text>[(1-&gt;4)-alpha-D-glucosyl](n) + ADP-alpha-D-glucose = [(1-&gt;4)-alpha-D-glucosyl](n+1) + ADP + H(+)</text>
        <dbReference type="Rhea" id="RHEA:18189"/>
        <dbReference type="Rhea" id="RHEA-COMP:9584"/>
        <dbReference type="Rhea" id="RHEA-COMP:9587"/>
        <dbReference type="ChEBI" id="CHEBI:15378"/>
        <dbReference type="ChEBI" id="CHEBI:15444"/>
        <dbReference type="ChEBI" id="CHEBI:57498"/>
        <dbReference type="ChEBI" id="CHEBI:456216"/>
        <dbReference type="EC" id="2.4.1.21"/>
    </reaction>
</comment>
<evidence type="ECO:0000256" key="5">
    <source>
        <dbReference type="ARBA" id="ARBA00022676"/>
    </source>
</evidence>
<gene>
    <name evidence="8 11" type="primary">glgA</name>
    <name evidence="11" type="ORF">ENW50_08215</name>
</gene>
<keyword evidence="7 8" id="KW-0320">Glycogen biosynthesis</keyword>
<dbReference type="PANTHER" id="PTHR45825">
    <property type="entry name" value="GRANULE-BOUND STARCH SYNTHASE 1, CHLOROPLASTIC/AMYLOPLASTIC"/>
    <property type="match status" value="1"/>
</dbReference>
<dbReference type="GO" id="GO:0005978">
    <property type="term" value="P:glycogen biosynthetic process"/>
    <property type="evidence" value="ECO:0007669"/>
    <property type="project" value="UniProtKB-UniRule"/>
</dbReference>
<evidence type="ECO:0000256" key="6">
    <source>
        <dbReference type="ARBA" id="ARBA00022679"/>
    </source>
</evidence>
<comment type="function">
    <text evidence="2 8">Synthesizes alpha-1,4-glucan chains using ADP-glucose.</text>
</comment>
<dbReference type="EC" id="2.4.1.21" evidence="8"/>
<dbReference type="InterPro" id="IPR001296">
    <property type="entry name" value="Glyco_trans_1"/>
</dbReference>
<dbReference type="Pfam" id="PF08323">
    <property type="entry name" value="Glyco_transf_5"/>
    <property type="match status" value="1"/>
</dbReference>
<sequence>MHIVFAAPECVPFAKTGGLADVVGALPQQLVRMGHQVTVYLPYYRQIAVKTPEKVYAVRSLTIPFQYYNRFVGILDGGERNGVRYYFVECPELFDREFLYGSPSGDYLDNWERFGLFARAVLEASKLLGVPDVFHVHDWQTGMLPVYLRTTYATDPMLFRAGVVMTVHNAGYQTYFPPQTTERLLLPWDTFTMDKLEHYDTFNFLKGGIIYSDAVTTVSKRYAQEIQTPEFGFSLEGVFQRRSADLHGILNGVDYADWDPSHDGYIAAHYTPEKLEAKQICRKDLLHAFGAPSIAENIPVLSIVSRFATQKGFDILADAADRLLVKNVVLIVLGTGEPYYENIFREMENHHPGKVFVKVAYDNALAHKVEAGGDLFLMPSRYEPCGLNQIYSLRYGNVPVVHATGGLDDTIQPWNGAEKSGTGFKFHDYSSDALLSSIDEALAVFADKADWQTLMRNGMAQDYSWTNPAREYEALYNEVARRRS</sequence>
<dbReference type="GO" id="GO:0009011">
    <property type="term" value="F:alpha-1,4-glucan glucosyltransferase (ADP-glucose donor) activity"/>
    <property type="evidence" value="ECO:0007669"/>
    <property type="project" value="UniProtKB-UniRule"/>
</dbReference>
<feature type="domain" description="Glycosyl transferase family 1" evidence="9">
    <location>
        <begin position="294"/>
        <end position="442"/>
    </location>
</feature>
<proteinExistence type="inferred from homology"/>
<keyword evidence="6 8" id="KW-0808">Transferase</keyword>
<dbReference type="GO" id="GO:0004373">
    <property type="term" value="F:alpha-1,4-glucan glucosyltransferase (UDP-glucose donor) activity"/>
    <property type="evidence" value="ECO:0007669"/>
    <property type="project" value="InterPro"/>
</dbReference>
<accession>A0A7V5CT92</accession>
<name>A0A7V5CT92_9BACT</name>
<dbReference type="PANTHER" id="PTHR45825:SF11">
    <property type="entry name" value="ALPHA AMYLASE DOMAIN-CONTAINING PROTEIN"/>
    <property type="match status" value="1"/>
</dbReference>
<evidence type="ECO:0000259" key="10">
    <source>
        <dbReference type="Pfam" id="PF08323"/>
    </source>
</evidence>
<dbReference type="SUPFAM" id="SSF53756">
    <property type="entry name" value="UDP-Glycosyltransferase/glycogen phosphorylase"/>
    <property type="match status" value="1"/>
</dbReference>
<dbReference type="NCBIfam" id="NF001903">
    <property type="entry name" value="PRK00654.2-2"/>
    <property type="match status" value="1"/>
</dbReference>
<dbReference type="HAMAP" id="MF_00484">
    <property type="entry name" value="Glycogen_synth"/>
    <property type="match status" value="1"/>
</dbReference>
<evidence type="ECO:0000256" key="8">
    <source>
        <dbReference type="HAMAP-Rule" id="MF_00484"/>
    </source>
</evidence>
<dbReference type="NCBIfam" id="TIGR02095">
    <property type="entry name" value="glgA"/>
    <property type="match status" value="1"/>
</dbReference>
<dbReference type="AlphaFoldDB" id="A0A7V5CT92"/>
<comment type="pathway">
    <text evidence="3 8">Glycan biosynthesis; glycogen biosynthesis.</text>
</comment>
<evidence type="ECO:0000256" key="2">
    <source>
        <dbReference type="ARBA" id="ARBA00002764"/>
    </source>
</evidence>
<evidence type="ECO:0000256" key="1">
    <source>
        <dbReference type="ARBA" id="ARBA00001478"/>
    </source>
</evidence>
<protein>
    <recommendedName>
        <fullName evidence="8">Glycogen synthase</fullName>
        <ecNumber evidence="8">2.4.1.21</ecNumber>
    </recommendedName>
    <alternativeName>
        <fullName evidence="8">Starch [bacterial glycogen] synthase</fullName>
    </alternativeName>
</protein>